<sequence length="156" mass="17157">MTAATGQVASDEDVLDHASASLTLHVRDLDASVRWYSSVFGTRPVHRGTDTSLDGVGTSFAVFLLAGMKVFLSETGADHGDCDHESHPPTLVFMTRRPLGPLRHQIESRGALFRDETVDGFPADADGVRAGRNAEFLWFYDLDGNKMEFCRVLKKD</sequence>
<organism evidence="2 3">
    <name type="scientific">Mycobacterium paraintracellulare</name>
    <dbReference type="NCBI Taxonomy" id="1138383"/>
    <lineage>
        <taxon>Bacteria</taxon>
        <taxon>Bacillati</taxon>
        <taxon>Actinomycetota</taxon>
        <taxon>Actinomycetes</taxon>
        <taxon>Mycobacteriales</taxon>
        <taxon>Mycobacteriaceae</taxon>
        <taxon>Mycobacterium</taxon>
        <taxon>Mycobacterium avium complex (MAC)</taxon>
    </lineage>
</organism>
<evidence type="ECO:0000259" key="1">
    <source>
        <dbReference type="PROSITE" id="PS51819"/>
    </source>
</evidence>
<reference evidence="2 3" key="1">
    <citation type="journal article" date="2019" name="Emerg. Microbes Infect.">
        <title>Comprehensive subspecies identification of 175 nontuberculous mycobacteria species based on 7547 genomic profiles.</title>
        <authorList>
            <person name="Matsumoto Y."/>
            <person name="Kinjo T."/>
            <person name="Motooka D."/>
            <person name="Nabeya D."/>
            <person name="Jung N."/>
            <person name="Uechi K."/>
            <person name="Horii T."/>
            <person name="Iida T."/>
            <person name="Fujita J."/>
            <person name="Nakamura S."/>
        </authorList>
    </citation>
    <scope>NUCLEOTIDE SEQUENCE [LARGE SCALE GENOMIC DNA]</scope>
    <source>
        <strain evidence="2 3">JCM 30622</strain>
    </source>
</reference>
<feature type="domain" description="VOC" evidence="1">
    <location>
        <begin position="18"/>
        <end position="152"/>
    </location>
</feature>
<dbReference type="PROSITE" id="PS51819">
    <property type="entry name" value="VOC"/>
    <property type="match status" value="1"/>
</dbReference>
<dbReference type="SUPFAM" id="SSF54593">
    <property type="entry name" value="Glyoxalase/Bleomycin resistance protein/Dihydroxybiphenyl dioxygenase"/>
    <property type="match status" value="1"/>
</dbReference>
<protein>
    <recommendedName>
        <fullName evidence="1">VOC domain-containing protein</fullName>
    </recommendedName>
</protein>
<dbReference type="InterPro" id="IPR004360">
    <property type="entry name" value="Glyas_Fos-R_dOase_dom"/>
</dbReference>
<evidence type="ECO:0000313" key="3">
    <source>
        <dbReference type="Proteomes" id="UP000466578"/>
    </source>
</evidence>
<dbReference type="InterPro" id="IPR037523">
    <property type="entry name" value="VOC_core"/>
</dbReference>
<keyword evidence="3" id="KW-1185">Reference proteome</keyword>
<evidence type="ECO:0000313" key="2">
    <source>
        <dbReference type="EMBL" id="BBY72508.1"/>
    </source>
</evidence>
<dbReference type="EMBL" id="AP022597">
    <property type="protein sequence ID" value="BBY72508.1"/>
    <property type="molecule type" value="Genomic_DNA"/>
</dbReference>
<dbReference type="Pfam" id="PF00903">
    <property type="entry name" value="Glyoxalase"/>
    <property type="match status" value="1"/>
</dbReference>
<name>A0ABN6AUM7_9MYCO</name>
<dbReference type="Proteomes" id="UP000466578">
    <property type="component" value="Chromosome"/>
</dbReference>
<accession>A0ABN6AUM7</accession>
<gene>
    <name evidence="2" type="ORF">MPRI_46950</name>
</gene>
<proteinExistence type="predicted"/>
<dbReference type="InterPro" id="IPR029068">
    <property type="entry name" value="Glyas_Bleomycin-R_OHBP_Dase"/>
</dbReference>
<dbReference type="CDD" id="cd06587">
    <property type="entry name" value="VOC"/>
    <property type="match status" value="1"/>
</dbReference>
<dbReference type="Gene3D" id="3.10.180.10">
    <property type="entry name" value="2,3-Dihydroxybiphenyl 1,2-Dioxygenase, domain 1"/>
    <property type="match status" value="1"/>
</dbReference>